<dbReference type="Gene3D" id="3.30.1780.10">
    <property type="entry name" value="ornithine cyclodeaminase, domain 1"/>
    <property type="match status" value="1"/>
</dbReference>
<dbReference type="GO" id="GO:0006522">
    <property type="term" value="P:alanine metabolic process"/>
    <property type="evidence" value="ECO:0007669"/>
    <property type="project" value="UniProtKB-UniRule"/>
</dbReference>
<dbReference type="Pfam" id="PF02423">
    <property type="entry name" value="OCD_Mu_crystall"/>
    <property type="match status" value="1"/>
</dbReference>
<organism evidence="6">
    <name type="scientific">candidate division WOR-3 bacterium</name>
    <dbReference type="NCBI Taxonomy" id="2052148"/>
    <lineage>
        <taxon>Bacteria</taxon>
        <taxon>Bacteria division WOR-3</taxon>
    </lineage>
</organism>
<dbReference type="GO" id="GO:0005737">
    <property type="term" value="C:cytoplasm"/>
    <property type="evidence" value="ECO:0007669"/>
    <property type="project" value="TreeGrafter"/>
</dbReference>
<evidence type="ECO:0000256" key="2">
    <source>
        <dbReference type="ARBA" id="ARBA00023027"/>
    </source>
</evidence>
<evidence type="ECO:0000256" key="4">
    <source>
        <dbReference type="ARBA" id="ARBA00052703"/>
    </source>
</evidence>
<feature type="binding site" evidence="5">
    <location>
        <begin position="140"/>
        <end position="141"/>
    </location>
    <ligand>
        <name>NAD(+)</name>
        <dbReference type="ChEBI" id="CHEBI:57540"/>
    </ligand>
</feature>
<name>A0A7V3ZVV0_UNCW3</name>
<feature type="binding site" evidence="5">
    <location>
        <begin position="225"/>
        <end position="227"/>
    </location>
    <ligand>
        <name>NAD(+)</name>
        <dbReference type="ChEBI" id="CHEBI:57540"/>
    </ligand>
</feature>
<comment type="caution">
    <text evidence="5">Lacks conserved residue(s) required for the propagation of feature annotation.</text>
</comment>
<dbReference type="PIRSF" id="PIRSF001439">
    <property type="entry name" value="CryM"/>
    <property type="match status" value="1"/>
</dbReference>
<dbReference type="Gene3D" id="3.40.50.720">
    <property type="entry name" value="NAD(P)-binding Rossmann-like Domain"/>
    <property type="match status" value="1"/>
</dbReference>
<dbReference type="HAMAP" id="MF_00935">
    <property type="entry name" value="AlaDH_arch"/>
    <property type="match status" value="1"/>
</dbReference>
<keyword evidence="5" id="KW-0547">Nucleotide-binding</keyword>
<comment type="catalytic activity">
    <reaction evidence="5">
        <text>L-alanine + NAD(+) + H2O = pyruvate + NH4(+) + NADH + H(+)</text>
        <dbReference type="Rhea" id="RHEA:18405"/>
        <dbReference type="ChEBI" id="CHEBI:15361"/>
        <dbReference type="ChEBI" id="CHEBI:15377"/>
        <dbReference type="ChEBI" id="CHEBI:15378"/>
        <dbReference type="ChEBI" id="CHEBI:28938"/>
        <dbReference type="ChEBI" id="CHEBI:57540"/>
        <dbReference type="ChEBI" id="CHEBI:57945"/>
        <dbReference type="ChEBI" id="CHEBI:57972"/>
        <dbReference type="EC" id="1.4.1.1"/>
    </reaction>
</comment>
<evidence type="ECO:0000256" key="5">
    <source>
        <dbReference type="HAMAP-Rule" id="MF_00935"/>
    </source>
</evidence>
<dbReference type="FunFam" id="3.40.50.720:FF:000311">
    <property type="entry name" value="Ornithine cyclodeaminase"/>
    <property type="match status" value="1"/>
</dbReference>
<dbReference type="InterPro" id="IPR003462">
    <property type="entry name" value="ODC_Mu_crystall"/>
</dbReference>
<dbReference type="FunFam" id="3.30.1780.10:FF:000002">
    <property type="entry name" value="Ornithine cyclodeaminase"/>
    <property type="match status" value="1"/>
</dbReference>
<accession>A0A7V3ZVV0</accession>
<dbReference type="InterPro" id="IPR036291">
    <property type="entry name" value="NAD(P)-bd_dom_sf"/>
</dbReference>
<keyword evidence="1 5" id="KW-0560">Oxidoreductase</keyword>
<feature type="active site" description="Proton donor/acceptor" evidence="5">
    <location>
        <position position="69"/>
    </location>
</feature>
<comment type="function">
    <text evidence="5">Catalyzes the NAD(+)-dependent oxidative deamination of L-alanine to pyruvate, and the reverse reaction, the reductive amination of pyruvate.</text>
</comment>
<dbReference type="InterPro" id="IPR023401">
    <property type="entry name" value="ODC_N"/>
</dbReference>
<dbReference type="InterPro" id="IPR012742">
    <property type="entry name" value="Ala_DH_archaeglobus"/>
</dbReference>
<comment type="caution">
    <text evidence="6">The sequence shown here is derived from an EMBL/GenBank/DDBJ whole genome shotgun (WGS) entry which is preliminary data.</text>
</comment>
<dbReference type="PANTHER" id="PTHR13812:SF19">
    <property type="entry name" value="KETIMINE REDUCTASE MU-CRYSTALLIN"/>
    <property type="match status" value="1"/>
</dbReference>
<reference evidence="6" key="1">
    <citation type="journal article" date="2020" name="mSystems">
        <title>Genome- and Community-Level Interaction Insights into Carbon Utilization and Element Cycling Functions of Hydrothermarchaeota in Hydrothermal Sediment.</title>
        <authorList>
            <person name="Zhou Z."/>
            <person name="Liu Y."/>
            <person name="Xu W."/>
            <person name="Pan J."/>
            <person name="Luo Z.H."/>
            <person name="Li M."/>
        </authorList>
    </citation>
    <scope>NUCLEOTIDE SEQUENCE [LARGE SCALE GENOMIC DNA]</scope>
    <source>
        <strain evidence="6">SpSt-697</strain>
    </source>
</reference>
<feature type="binding site" evidence="5">
    <location>
        <position position="113"/>
    </location>
    <ligand>
        <name>NAD(+)</name>
        <dbReference type="ChEBI" id="CHEBI:57540"/>
    </ligand>
</feature>
<feature type="binding site" evidence="5">
    <location>
        <position position="298"/>
    </location>
    <ligand>
        <name>NAD(+)</name>
        <dbReference type="ChEBI" id="CHEBI:57540"/>
    </ligand>
</feature>
<dbReference type="SUPFAM" id="SSF51735">
    <property type="entry name" value="NAD(P)-binding Rossmann-fold domains"/>
    <property type="match status" value="1"/>
</dbReference>
<evidence type="ECO:0000313" key="6">
    <source>
        <dbReference type="EMBL" id="HGK64032.1"/>
    </source>
</evidence>
<gene>
    <name evidence="6" type="ORF">ENU74_05535</name>
</gene>
<sequence>MEVLFLNLKDVRKILKMEIALQAVEKAFYEKGMGRVIMPPKVYLFYEKYQGDIRVMPSYLPTYEISGVKVVNVHPNNPLKYKLPSVMATIVLISPKNGAPLAILDGTEITNIRTGAAGGIATKYLARKNASVLSLVGAGVQAETQLLAIVKVRKIKKVKIFDINYKVAKNFQKKFQPQLGIPIVICSSIEECVQDADIISTQTPVREPIVKAEWIKPGTHINAIGADAPGKEELDPEILKKGRIYIDDWEQASHSGEINVPLEKGIIKKEDIKGELGEVICGKIPGREKDDEITIFDSTGLGIQDLVCAYQVYKIAKRKKIGRKILFF</sequence>
<evidence type="ECO:0000256" key="1">
    <source>
        <dbReference type="ARBA" id="ARBA00023002"/>
    </source>
</evidence>
<feature type="binding site" evidence="5">
    <location>
        <position position="231"/>
    </location>
    <ligand>
        <name>NAD(+)</name>
        <dbReference type="ChEBI" id="CHEBI:57540"/>
    </ligand>
</feature>
<proteinExistence type="inferred from homology"/>
<comment type="catalytic activity">
    <reaction evidence="3">
        <text>L-proline + NAD(+) = 1-pyrroline-2-carboxylate + NADH + H(+)</text>
        <dbReference type="Rhea" id="RHEA:20321"/>
        <dbReference type="ChEBI" id="CHEBI:15378"/>
        <dbReference type="ChEBI" id="CHEBI:39785"/>
        <dbReference type="ChEBI" id="CHEBI:57540"/>
        <dbReference type="ChEBI" id="CHEBI:57945"/>
        <dbReference type="ChEBI" id="CHEBI:60039"/>
        <dbReference type="EC" id="1.5.1.49"/>
    </reaction>
</comment>
<comment type="similarity">
    <text evidence="5">Belongs to the ornithine cyclodeaminase/mu-crystallin family. Archaeal alanine dehydrogenase subfamily.</text>
</comment>
<dbReference type="EMBL" id="DTDR01000132">
    <property type="protein sequence ID" value="HGK64032.1"/>
    <property type="molecule type" value="Genomic_DNA"/>
</dbReference>
<dbReference type="AlphaFoldDB" id="A0A7V3ZVV0"/>
<dbReference type="GO" id="GO:0000286">
    <property type="term" value="F:alanine dehydrogenase activity"/>
    <property type="evidence" value="ECO:0007669"/>
    <property type="project" value="UniProtKB-UniRule"/>
</dbReference>
<dbReference type="GO" id="GO:0051287">
    <property type="term" value="F:NAD binding"/>
    <property type="evidence" value="ECO:0007669"/>
    <property type="project" value="UniProtKB-UniRule"/>
</dbReference>
<dbReference type="PANTHER" id="PTHR13812">
    <property type="entry name" value="KETIMINE REDUCTASE MU-CRYSTALLIN"/>
    <property type="match status" value="1"/>
</dbReference>
<dbReference type="EC" id="1.4.1.1" evidence="5"/>
<dbReference type="NCBIfam" id="TIGR02371">
    <property type="entry name" value="ala_DH_arch"/>
    <property type="match status" value="1"/>
</dbReference>
<keyword evidence="2 5" id="KW-0520">NAD</keyword>
<dbReference type="InterPro" id="IPR028609">
    <property type="entry name" value="AlaDH_arch-typ"/>
</dbReference>
<comment type="catalytic activity">
    <reaction evidence="4">
        <text>L-proline + NADP(+) = 1-pyrroline-2-carboxylate + NADPH + H(+)</text>
        <dbReference type="Rhea" id="RHEA:20317"/>
        <dbReference type="ChEBI" id="CHEBI:15378"/>
        <dbReference type="ChEBI" id="CHEBI:39785"/>
        <dbReference type="ChEBI" id="CHEBI:57783"/>
        <dbReference type="ChEBI" id="CHEBI:58349"/>
        <dbReference type="ChEBI" id="CHEBI:60039"/>
        <dbReference type="EC" id="1.5.1.49"/>
    </reaction>
</comment>
<protein>
    <recommendedName>
        <fullName evidence="5">Putative alanine dehydrogenase</fullName>
        <shortName evidence="5">AlaDH</shortName>
        <ecNumber evidence="5">1.4.1.1</ecNumber>
    </recommendedName>
</protein>
<evidence type="ECO:0000256" key="3">
    <source>
        <dbReference type="ARBA" id="ARBA00050354"/>
    </source>
</evidence>